<evidence type="ECO:0008006" key="3">
    <source>
        <dbReference type="Google" id="ProtNLM"/>
    </source>
</evidence>
<dbReference type="HOGENOM" id="CLU_085302_0_0_10"/>
<name>A9DM40_9FLAO</name>
<dbReference type="EMBL" id="ABIB01000002">
    <property type="protein sequence ID" value="EDP97624.1"/>
    <property type="molecule type" value="Genomic_DNA"/>
</dbReference>
<evidence type="ECO:0000313" key="2">
    <source>
        <dbReference type="Proteomes" id="UP000002945"/>
    </source>
</evidence>
<reference evidence="1 2" key="1">
    <citation type="journal article" date="2011" name="J. Bacteriol.">
        <title>Genome sequence of the algicidal bacterium Kordia algicida OT-1.</title>
        <authorList>
            <person name="Lee H.S."/>
            <person name="Kang S.G."/>
            <person name="Kwon K.K."/>
            <person name="Lee J.H."/>
            <person name="Kim S.J."/>
        </authorList>
    </citation>
    <scope>NUCLEOTIDE SEQUENCE [LARGE SCALE GENOMIC DNA]</scope>
    <source>
        <strain evidence="1 2">OT-1</strain>
    </source>
</reference>
<dbReference type="RefSeq" id="WP_007096672.1">
    <property type="nucleotide sequence ID" value="NZ_CP142125.1"/>
</dbReference>
<sequence>MKKIYLGLLVAFVTLFTSCKFTENIYINDDGTGKVSFTMDGSELMDMMGEEMAKEDEKVIDSTISFKELFKEKRDSISKLSAEEQEKLKRLEAFTMRMLMNPKEKKMEMDLYADFESVNELQDMFAAMNTAGSMDKNKKSSAGGGVNPMSSLNSDGVTTTNYSFKNNVFSRNVAILDQTKLDSVYQNLGQAKMMFAASSYTLKYHFPKKIKSVSLENAVISEDGKSFTAELNFMEYLQNPETLNVEVKLEK</sequence>
<proteinExistence type="predicted"/>
<dbReference type="Proteomes" id="UP000002945">
    <property type="component" value="Unassembled WGS sequence"/>
</dbReference>
<accession>A9DM40</accession>
<gene>
    <name evidence="1" type="ORF">KAOT1_20717</name>
</gene>
<protein>
    <recommendedName>
        <fullName evidence="3">Lipoprotein</fullName>
    </recommendedName>
</protein>
<dbReference type="OrthoDB" id="978531at2"/>
<dbReference type="AlphaFoldDB" id="A9DM40"/>
<dbReference type="eggNOG" id="ENOG5030B5S">
    <property type="taxonomic scope" value="Bacteria"/>
</dbReference>
<comment type="caution">
    <text evidence="1">The sequence shown here is derived from an EMBL/GenBank/DDBJ whole genome shotgun (WGS) entry which is preliminary data.</text>
</comment>
<organism evidence="1 2">
    <name type="scientific">Kordia algicida OT-1</name>
    <dbReference type="NCBI Taxonomy" id="391587"/>
    <lineage>
        <taxon>Bacteria</taxon>
        <taxon>Pseudomonadati</taxon>
        <taxon>Bacteroidota</taxon>
        <taxon>Flavobacteriia</taxon>
        <taxon>Flavobacteriales</taxon>
        <taxon>Flavobacteriaceae</taxon>
        <taxon>Kordia</taxon>
    </lineage>
</organism>
<evidence type="ECO:0000313" key="1">
    <source>
        <dbReference type="EMBL" id="EDP97624.1"/>
    </source>
</evidence>
<dbReference type="PROSITE" id="PS51257">
    <property type="entry name" value="PROKAR_LIPOPROTEIN"/>
    <property type="match status" value="1"/>
</dbReference>
<keyword evidence="2" id="KW-1185">Reference proteome</keyword>